<gene>
    <name evidence="1" type="ORF">LTR24_006419</name>
</gene>
<dbReference type="EMBL" id="JAVRRG010000083">
    <property type="protein sequence ID" value="KAK5087709.1"/>
    <property type="molecule type" value="Genomic_DNA"/>
</dbReference>
<proteinExistence type="predicted"/>
<reference evidence="1 2" key="1">
    <citation type="submission" date="2023-08" db="EMBL/GenBank/DDBJ databases">
        <title>Black Yeasts Isolated from many extreme environments.</title>
        <authorList>
            <person name="Coleine C."/>
            <person name="Stajich J.E."/>
            <person name="Selbmann L."/>
        </authorList>
    </citation>
    <scope>NUCLEOTIDE SEQUENCE [LARGE SCALE GENOMIC DNA]</scope>
    <source>
        <strain evidence="1 2">CCFEE 5885</strain>
    </source>
</reference>
<evidence type="ECO:0000313" key="1">
    <source>
        <dbReference type="EMBL" id="KAK5087709.1"/>
    </source>
</evidence>
<name>A0ABR0K619_9EURO</name>
<dbReference type="Proteomes" id="UP001345013">
    <property type="component" value="Unassembled WGS sequence"/>
</dbReference>
<protein>
    <submittedName>
        <fullName evidence="1">Uncharacterized protein</fullName>
    </submittedName>
</protein>
<accession>A0ABR0K619</accession>
<sequence length="125" mass="13068">MFSKKNAQSKLGREKATTGAVVRYQKNTAGAVHTNSVDGEMDDFVLVGTPGDEEFVVIDTPSLKLSGYTGARKDFNTKPQGPIVENGASLTDKISSTASEQLIVGTGGVSDDILCYPAGDQLAIG</sequence>
<keyword evidence="2" id="KW-1185">Reference proteome</keyword>
<organism evidence="1 2">
    <name type="scientific">Lithohypha guttulata</name>
    <dbReference type="NCBI Taxonomy" id="1690604"/>
    <lineage>
        <taxon>Eukaryota</taxon>
        <taxon>Fungi</taxon>
        <taxon>Dikarya</taxon>
        <taxon>Ascomycota</taxon>
        <taxon>Pezizomycotina</taxon>
        <taxon>Eurotiomycetes</taxon>
        <taxon>Chaetothyriomycetidae</taxon>
        <taxon>Chaetothyriales</taxon>
        <taxon>Trichomeriaceae</taxon>
        <taxon>Lithohypha</taxon>
    </lineage>
</organism>
<comment type="caution">
    <text evidence="1">The sequence shown here is derived from an EMBL/GenBank/DDBJ whole genome shotgun (WGS) entry which is preliminary data.</text>
</comment>
<evidence type="ECO:0000313" key="2">
    <source>
        <dbReference type="Proteomes" id="UP001345013"/>
    </source>
</evidence>